<evidence type="ECO:0000313" key="2">
    <source>
        <dbReference type="Proteomes" id="UP001183648"/>
    </source>
</evidence>
<proteinExistence type="predicted"/>
<keyword evidence="1" id="KW-0413">Isomerase</keyword>
<dbReference type="InterPro" id="IPR050275">
    <property type="entry name" value="PGM_Phosphatase"/>
</dbReference>
<dbReference type="GO" id="GO:0004619">
    <property type="term" value="F:phosphoglycerate mutase activity"/>
    <property type="evidence" value="ECO:0007669"/>
    <property type="project" value="UniProtKB-EC"/>
</dbReference>
<dbReference type="CDD" id="cd07067">
    <property type="entry name" value="HP_PGM_like"/>
    <property type="match status" value="1"/>
</dbReference>
<dbReference type="SMART" id="SM00855">
    <property type="entry name" value="PGAM"/>
    <property type="match status" value="1"/>
</dbReference>
<dbReference type="InterPro" id="IPR013078">
    <property type="entry name" value="His_Pase_superF_clade-1"/>
</dbReference>
<dbReference type="Proteomes" id="UP001183648">
    <property type="component" value="Unassembled WGS sequence"/>
</dbReference>
<organism evidence="1 2">
    <name type="scientific">Nocardioides marmoribigeumensis</name>
    <dbReference type="NCBI Taxonomy" id="433649"/>
    <lineage>
        <taxon>Bacteria</taxon>
        <taxon>Bacillati</taxon>
        <taxon>Actinomycetota</taxon>
        <taxon>Actinomycetes</taxon>
        <taxon>Propionibacteriales</taxon>
        <taxon>Nocardioidaceae</taxon>
        <taxon>Nocardioides</taxon>
    </lineage>
</organism>
<sequence length="213" mass="23000">MSGPSRLVLLRHGRTEWNHVRRAQGHAPVPLDEVGHQQAKRAAVLLADLAPVRLWSSDLERAAQTAGHVAEAVGLEVEWDERLREFAVGERQGLTFDEALERWPHLAGAEGFHETLRGIPGAESEHDVVRRVVPALQEALDSLDPGETGVVVTHGAALKVGLCGLLGWPVEQATDLGVLDNCAWASVVRRDGARGVRLESYGRGDFASPEGIG</sequence>
<evidence type="ECO:0000313" key="1">
    <source>
        <dbReference type="EMBL" id="MDR7364245.1"/>
    </source>
</evidence>
<reference evidence="1 2" key="1">
    <citation type="submission" date="2023-07" db="EMBL/GenBank/DDBJ databases">
        <title>Sequencing the genomes of 1000 actinobacteria strains.</title>
        <authorList>
            <person name="Klenk H.-P."/>
        </authorList>
    </citation>
    <scope>NUCLEOTIDE SEQUENCE [LARGE SCALE GENOMIC DNA]</scope>
    <source>
        <strain evidence="1 2">DSM 19426</strain>
    </source>
</reference>
<comment type="caution">
    <text evidence="1">The sequence shown here is derived from an EMBL/GenBank/DDBJ whole genome shotgun (WGS) entry which is preliminary data.</text>
</comment>
<dbReference type="EMBL" id="JAVDYG010000001">
    <property type="protein sequence ID" value="MDR7364245.1"/>
    <property type="molecule type" value="Genomic_DNA"/>
</dbReference>
<accession>A0ABU2C0R0</accession>
<dbReference type="InterPro" id="IPR029033">
    <property type="entry name" value="His_PPase_superfam"/>
</dbReference>
<dbReference type="Pfam" id="PF00300">
    <property type="entry name" value="His_Phos_1"/>
    <property type="match status" value="1"/>
</dbReference>
<keyword evidence="2" id="KW-1185">Reference proteome</keyword>
<dbReference type="PANTHER" id="PTHR48100">
    <property type="entry name" value="BROAD-SPECIFICITY PHOSPHATASE YOR283W-RELATED"/>
    <property type="match status" value="1"/>
</dbReference>
<dbReference type="SUPFAM" id="SSF53254">
    <property type="entry name" value="Phosphoglycerate mutase-like"/>
    <property type="match status" value="1"/>
</dbReference>
<dbReference type="EC" id="5.4.2.12" evidence="1"/>
<protein>
    <submittedName>
        <fullName evidence="1">Phosphoglycerate mutase</fullName>
        <ecNumber evidence="1">5.4.2.12</ecNumber>
    </submittedName>
</protein>
<dbReference type="Gene3D" id="3.40.50.1240">
    <property type="entry name" value="Phosphoglycerate mutase-like"/>
    <property type="match status" value="1"/>
</dbReference>
<dbReference type="PANTHER" id="PTHR48100:SF62">
    <property type="entry name" value="GLUCOSYL-3-PHOSPHOGLYCERATE PHOSPHATASE"/>
    <property type="match status" value="1"/>
</dbReference>
<gene>
    <name evidence="1" type="ORF">J2S63_003798</name>
</gene>
<name>A0ABU2C0R0_9ACTN</name>
<dbReference type="RefSeq" id="WP_310305687.1">
    <property type="nucleotide sequence ID" value="NZ_BAAAPS010000005.1"/>
</dbReference>